<evidence type="ECO:0000256" key="1">
    <source>
        <dbReference type="ARBA" id="ARBA00022679"/>
    </source>
</evidence>
<evidence type="ECO:0000259" key="3">
    <source>
        <dbReference type="Pfam" id="PF00685"/>
    </source>
</evidence>
<sequence length="300" mass="35378">MIMPNFLIIGAAKSGTTSINAYLKQHPQIYMSPQKEPNFFAFEGEQLDFLGSIAEGYRQGIQTDLETYQRNFQAVSHEIAIGETSPSYLYIEKAAERIKYHLPQVKLIAIVRDPSERAYSNFLHHCRDRLELYQDFETALEAEESRITNNWWWGFHYVNVSRYFLQLKRYFEIFDRDQIKVYLYEDLQDNPLQLSQDIFQFLGVDSQFVPDMSAKYNTTGIPKYQTLDALIKEQNLIKTVYQFLIPTKLRKQITANLSQRNSLVKPTLTPELRQKLQNRLKEDILQLQDLIKRDLSNWLK</sequence>
<keyword evidence="5" id="KW-1185">Reference proteome</keyword>
<dbReference type="OrthoDB" id="9797480at2"/>
<keyword evidence="2" id="KW-0325">Glycoprotein</keyword>
<dbReference type="AlphaFoldDB" id="A0A563VN29"/>
<dbReference type="PANTHER" id="PTHR10605:SF56">
    <property type="entry name" value="BIFUNCTIONAL HEPARAN SULFATE N-DEACETYLASE_N-SULFOTRANSFERASE"/>
    <property type="match status" value="1"/>
</dbReference>
<proteinExistence type="predicted"/>
<keyword evidence="1 4" id="KW-0808">Transferase</keyword>
<organism evidence="4 5">
    <name type="scientific">Hyella patelloides LEGE 07179</name>
    <dbReference type="NCBI Taxonomy" id="945734"/>
    <lineage>
        <taxon>Bacteria</taxon>
        <taxon>Bacillati</taxon>
        <taxon>Cyanobacteriota</taxon>
        <taxon>Cyanophyceae</taxon>
        <taxon>Pleurocapsales</taxon>
        <taxon>Hyellaceae</taxon>
        <taxon>Hyella</taxon>
    </lineage>
</organism>
<dbReference type="InterPro" id="IPR027417">
    <property type="entry name" value="P-loop_NTPase"/>
</dbReference>
<evidence type="ECO:0000313" key="5">
    <source>
        <dbReference type="Proteomes" id="UP000320055"/>
    </source>
</evidence>
<dbReference type="SUPFAM" id="SSF52540">
    <property type="entry name" value="P-loop containing nucleoside triphosphate hydrolases"/>
    <property type="match status" value="1"/>
</dbReference>
<dbReference type="Pfam" id="PF00685">
    <property type="entry name" value="Sulfotransfer_1"/>
    <property type="match status" value="1"/>
</dbReference>
<feature type="domain" description="Sulfotransferase" evidence="3">
    <location>
        <begin position="5"/>
        <end position="282"/>
    </location>
</feature>
<protein>
    <submittedName>
        <fullName evidence="4">Sulfotransferase</fullName>
    </submittedName>
</protein>
<accession>A0A563VN29</accession>
<dbReference type="GO" id="GO:0008146">
    <property type="term" value="F:sulfotransferase activity"/>
    <property type="evidence" value="ECO:0007669"/>
    <property type="project" value="InterPro"/>
</dbReference>
<name>A0A563VN29_9CYAN</name>
<gene>
    <name evidence="4" type="ORF">H1P_160024</name>
</gene>
<dbReference type="InterPro" id="IPR000863">
    <property type="entry name" value="Sulfotransferase_dom"/>
</dbReference>
<evidence type="ECO:0000256" key="2">
    <source>
        <dbReference type="ARBA" id="ARBA00023180"/>
    </source>
</evidence>
<dbReference type="PANTHER" id="PTHR10605">
    <property type="entry name" value="HEPARAN SULFATE SULFOTRANSFERASE"/>
    <property type="match status" value="1"/>
</dbReference>
<dbReference type="EMBL" id="CAACVJ010000068">
    <property type="protein sequence ID" value="VEP12685.1"/>
    <property type="molecule type" value="Genomic_DNA"/>
</dbReference>
<reference evidence="4 5" key="1">
    <citation type="submission" date="2019-01" db="EMBL/GenBank/DDBJ databases">
        <authorList>
            <person name="Brito A."/>
        </authorList>
    </citation>
    <scope>NUCLEOTIDE SEQUENCE [LARGE SCALE GENOMIC DNA]</scope>
    <source>
        <strain evidence="4">1</strain>
    </source>
</reference>
<dbReference type="Proteomes" id="UP000320055">
    <property type="component" value="Unassembled WGS sequence"/>
</dbReference>
<dbReference type="Gene3D" id="3.40.50.300">
    <property type="entry name" value="P-loop containing nucleotide triphosphate hydrolases"/>
    <property type="match status" value="1"/>
</dbReference>
<dbReference type="InterPro" id="IPR037359">
    <property type="entry name" value="NST/OST"/>
</dbReference>
<evidence type="ECO:0000313" key="4">
    <source>
        <dbReference type="EMBL" id="VEP12685.1"/>
    </source>
</evidence>